<dbReference type="EMBL" id="BAAAPM010000003">
    <property type="protein sequence ID" value="GAA1721484.1"/>
    <property type="molecule type" value="Genomic_DNA"/>
</dbReference>
<sequence length="235" mass="25728">MLAATARFTPPDLVDLRTAWTRERELAARPGSRHDGVPGPGCEGRHGWLLDEGYDALLEPVLGSNAMAGPGYYPFSGLDGQTAAALLERLPDDYLATERQNLGPTIGAVLRAVARYPHLLRAHGYVIGPLRCDERITVTGVLVRTDRELRLDAWHEDGCECHDLFTMLTDELGVDDMHTPPDEVTPWWGFGLFGPAAPGAEASGANRPGTDGPDADRRGVHGPGADEHWYRLWWD</sequence>
<evidence type="ECO:0000313" key="3">
    <source>
        <dbReference type="Proteomes" id="UP001501138"/>
    </source>
</evidence>
<protein>
    <submittedName>
        <fullName evidence="2">Uncharacterized protein</fullName>
    </submittedName>
</protein>
<feature type="region of interest" description="Disordered" evidence="1">
    <location>
        <begin position="199"/>
        <end position="222"/>
    </location>
</feature>
<organism evidence="2 3">
    <name type="scientific">Isoptericola hypogeus</name>
    <dbReference type="NCBI Taxonomy" id="300179"/>
    <lineage>
        <taxon>Bacteria</taxon>
        <taxon>Bacillati</taxon>
        <taxon>Actinomycetota</taxon>
        <taxon>Actinomycetes</taxon>
        <taxon>Micrococcales</taxon>
        <taxon>Promicromonosporaceae</taxon>
        <taxon>Isoptericola</taxon>
    </lineage>
</organism>
<dbReference type="Proteomes" id="UP001501138">
    <property type="component" value="Unassembled WGS sequence"/>
</dbReference>
<reference evidence="3" key="1">
    <citation type="journal article" date="2019" name="Int. J. Syst. Evol. Microbiol.">
        <title>The Global Catalogue of Microorganisms (GCM) 10K type strain sequencing project: providing services to taxonomists for standard genome sequencing and annotation.</title>
        <authorList>
            <consortium name="The Broad Institute Genomics Platform"/>
            <consortium name="The Broad Institute Genome Sequencing Center for Infectious Disease"/>
            <person name="Wu L."/>
            <person name="Ma J."/>
        </authorList>
    </citation>
    <scope>NUCLEOTIDE SEQUENCE [LARGE SCALE GENOMIC DNA]</scope>
    <source>
        <strain evidence="3">JCM 15589</strain>
    </source>
</reference>
<name>A0ABP4VB97_9MICO</name>
<dbReference type="RefSeq" id="WP_344247465.1">
    <property type="nucleotide sequence ID" value="NZ_BAAAPM010000003.1"/>
</dbReference>
<gene>
    <name evidence="2" type="ORF">GCM10009809_16420</name>
</gene>
<accession>A0ABP4VB97</accession>
<proteinExistence type="predicted"/>
<evidence type="ECO:0000313" key="2">
    <source>
        <dbReference type="EMBL" id="GAA1721484.1"/>
    </source>
</evidence>
<comment type="caution">
    <text evidence="2">The sequence shown here is derived from an EMBL/GenBank/DDBJ whole genome shotgun (WGS) entry which is preliminary data.</text>
</comment>
<evidence type="ECO:0000256" key="1">
    <source>
        <dbReference type="SAM" id="MobiDB-lite"/>
    </source>
</evidence>
<keyword evidence="3" id="KW-1185">Reference proteome</keyword>